<protein>
    <submittedName>
        <fullName evidence="1">Uncharacterized protein</fullName>
    </submittedName>
</protein>
<keyword evidence="2" id="KW-1185">Reference proteome</keyword>
<dbReference type="EMBL" id="BGZK01004723">
    <property type="protein sequence ID" value="GBP10550.1"/>
    <property type="molecule type" value="Genomic_DNA"/>
</dbReference>
<comment type="caution">
    <text evidence="1">The sequence shown here is derived from an EMBL/GenBank/DDBJ whole genome shotgun (WGS) entry which is preliminary data.</text>
</comment>
<dbReference type="Proteomes" id="UP000299102">
    <property type="component" value="Unassembled WGS sequence"/>
</dbReference>
<sequence>MFEELNAKLNINLTMPILIKRVLQSCQNGGHYLPYSDGSCAVASAVCATQNIKDAALRRSIINKTYKQYTAHGKVFEMEAFEIYTKYATGGVPVEFSAENLIKISDDVKSWLYQLKQALLTVARQRNKFRLKLLVLHVQKVESATQLQVLLQKLVSGTEQTRQAAITPQRV</sequence>
<reference evidence="1 2" key="1">
    <citation type="journal article" date="2019" name="Commun. Biol.">
        <title>The bagworm genome reveals a unique fibroin gene that provides high tensile strength.</title>
        <authorList>
            <person name="Kono N."/>
            <person name="Nakamura H."/>
            <person name="Ohtoshi R."/>
            <person name="Tomita M."/>
            <person name="Numata K."/>
            <person name="Arakawa K."/>
        </authorList>
    </citation>
    <scope>NUCLEOTIDE SEQUENCE [LARGE SCALE GENOMIC DNA]</scope>
</reference>
<proteinExistence type="predicted"/>
<evidence type="ECO:0000313" key="1">
    <source>
        <dbReference type="EMBL" id="GBP10550.1"/>
    </source>
</evidence>
<organism evidence="1 2">
    <name type="scientific">Eumeta variegata</name>
    <name type="common">Bagworm moth</name>
    <name type="synonym">Eumeta japonica</name>
    <dbReference type="NCBI Taxonomy" id="151549"/>
    <lineage>
        <taxon>Eukaryota</taxon>
        <taxon>Metazoa</taxon>
        <taxon>Ecdysozoa</taxon>
        <taxon>Arthropoda</taxon>
        <taxon>Hexapoda</taxon>
        <taxon>Insecta</taxon>
        <taxon>Pterygota</taxon>
        <taxon>Neoptera</taxon>
        <taxon>Endopterygota</taxon>
        <taxon>Lepidoptera</taxon>
        <taxon>Glossata</taxon>
        <taxon>Ditrysia</taxon>
        <taxon>Tineoidea</taxon>
        <taxon>Psychidae</taxon>
        <taxon>Oiketicinae</taxon>
        <taxon>Eumeta</taxon>
    </lineage>
</organism>
<name>A0A4C1TAF1_EUMVA</name>
<evidence type="ECO:0000313" key="2">
    <source>
        <dbReference type="Proteomes" id="UP000299102"/>
    </source>
</evidence>
<accession>A0A4C1TAF1</accession>
<dbReference type="AlphaFoldDB" id="A0A4C1TAF1"/>
<dbReference type="OrthoDB" id="7836314at2759"/>
<gene>
    <name evidence="1" type="ORF">EVAR_70214_1</name>
</gene>